<protein>
    <submittedName>
        <fullName evidence="9">Calpain-1 catalytic subunit</fullName>
    </submittedName>
</protein>
<comment type="similarity">
    <text evidence="1">Belongs to the peptidase C2 family.</text>
</comment>
<evidence type="ECO:0000256" key="5">
    <source>
        <dbReference type="PIRSR" id="PIRSR622684-1"/>
    </source>
</evidence>
<keyword evidence="2 6" id="KW-0645">Protease</keyword>
<dbReference type="PROSITE" id="PS50203">
    <property type="entry name" value="CALPAIN_CAT"/>
    <property type="match status" value="1"/>
</dbReference>
<dbReference type="GO" id="GO:0006508">
    <property type="term" value="P:proteolysis"/>
    <property type="evidence" value="ECO:0007669"/>
    <property type="project" value="UniProtKB-KW"/>
</dbReference>
<evidence type="ECO:0000313" key="9">
    <source>
        <dbReference type="EMBL" id="CAB9518072.1"/>
    </source>
</evidence>
<proteinExistence type="inferred from homology"/>
<evidence type="ECO:0000256" key="3">
    <source>
        <dbReference type="ARBA" id="ARBA00022801"/>
    </source>
</evidence>
<dbReference type="SMART" id="SM00230">
    <property type="entry name" value="CysPc"/>
    <property type="match status" value="1"/>
</dbReference>
<evidence type="ECO:0000256" key="2">
    <source>
        <dbReference type="ARBA" id="ARBA00022670"/>
    </source>
</evidence>
<dbReference type="PANTHER" id="PTHR10183">
    <property type="entry name" value="CALPAIN"/>
    <property type="match status" value="1"/>
</dbReference>
<dbReference type="Proteomes" id="UP001153069">
    <property type="component" value="Unassembled WGS sequence"/>
</dbReference>
<organism evidence="9 10">
    <name type="scientific">Seminavis robusta</name>
    <dbReference type="NCBI Taxonomy" id="568900"/>
    <lineage>
        <taxon>Eukaryota</taxon>
        <taxon>Sar</taxon>
        <taxon>Stramenopiles</taxon>
        <taxon>Ochrophyta</taxon>
        <taxon>Bacillariophyta</taxon>
        <taxon>Bacillariophyceae</taxon>
        <taxon>Bacillariophycidae</taxon>
        <taxon>Naviculales</taxon>
        <taxon>Naviculaceae</taxon>
        <taxon>Seminavis</taxon>
    </lineage>
</organism>
<evidence type="ECO:0000256" key="7">
    <source>
        <dbReference type="SAM" id="MobiDB-lite"/>
    </source>
</evidence>
<keyword evidence="10" id="KW-1185">Reference proteome</keyword>
<sequence>MKIPVTRKPARSLSPMAVKQADKMLQDRISAYEKKKEARLTEKERELKRKEEERKRRDEEWKKSHNVKKELAPANVVSQVPSHKKPARAARSLSPTRAAPIKKNVGEARQDAAALGAAARARAKQDEAERKIRVEKENRVKAQTHTAHQKVVTARMNRWKELQVKRLAEAAKRAKAFGHGPPPERVPKMSALLAMGGPEAEDYKKKQEAAKLAVWKSHLRDKWEIVRTSFDGMSSFEEKKEIKINTFTTDEEAIQEFKHNPEKYLAMHFHPLQPEPKDYHFILRPGTVGYQPLDVKNDGTGQRVIWRHIYRRLKPFPDNLLPVRSCDKYTDNMTFLHRKLHSTSSKRMPLLPGRGMGLGDEANMDMIGAQGAFPDHVRQGACVGDCWLLSAIACLADFDWAIQRLFRKSKPGTIKDKPTDEPNQYTVTLWDLKTWKEVDIVVDERLPVRDDGTGYLLGAKPSKDGKFWVCYLEKAVAMHCGGYDKIVGGNPTDAWPMLTGSRNQFVIQKVRGTSKYWCGAKYNPEDQKWSPHSNSPHDSSSMLWKVSWPKAGGGGDGDLTEDELFQRIITWDEHNFLIGAATAGTSDRNTTDGIVDNHAYSIIDSRQNICGTGIDLLLIRNPWGEGGELQNGQFMRSGPGWGKYPNIKNELNPSLEDNGLCWVTKQEFFRYFPSVYVCTLNMTRIKDSNYVNDLEDDFVKKPKATAPKPKPKPAPVSPKKKTIIRHAPQQEKWSPHAIDTSSDPNSTHKIVVTTFNGGYSFSDINKKDVAGTAIQKGVDEFRANPDKYVSMVYQNSMVEEGWPVDKHRYTLFLRAGTEDLDVNAAPGGKKTLLTNVRR</sequence>
<dbReference type="InterPro" id="IPR001300">
    <property type="entry name" value="Peptidase_C2_calpain_cat"/>
</dbReference>
<accession>A0A9N8EBI1</accession>
<feature type="region of interest" description="Disordered" evidence="7">
    <location>
        <begin position="36"/>
        <end position="109"/>
    </location>
</feature>
<feature type="domain" description="Calpain catalytic" evidence="8">
    <location>
        <begin position="371"/>
        <end position="681"/>
    </location>
</feature>
<evidence type="ECO:0000313" key="10">
    <source>
        <dbReference type="Proteomes" id="UP001153069"/>
    </source>
</evidence>
<keyword evidence="4 6" id="KW-0788">Thiol protease</keyword>
<feature type="region of interest" description="Disordered" evidence="7">
    <location>
        <begin position="1"/>
        <end position="21"/>
    </location>
</feature>
<dbReference type="Gene3D" id="3.90.70.10">
    <property type="entry name" value="Cysteine proteinases"/>
    <property type="match status" value="1"/>
</dbReference>
<feature type="active site" evidence="5 6">
    <location>
        <position position="621"/>
    </location>
</feature>
<feature type="active site" evidence="5 6">
    <location>
        <position position="386"/>
    </location>
</feature>
<dbReference type="EMBL" id="CAICTM010000902">
    <property type="protein sequence ID" value="CAB9518072.1"/>
    <property type="molecule type" value="Genomic_DNA"/>
</dbReference>
<feature type="active site" evidence="5 6">
    <location>
        <position position="598"/>
    </location>
</feature>
<dbReference type="Pfam" id="PF00648">
    <property type="entry name" value="Peptidase_C2"/>
    <property type="match status" value="1"/>
</dbReference>
<evidence type="ECO:0000259" key="8">
    <source>
        <dbReference type="PROSITE" id="PS50203"/>
    </source>
</evidence>
<dbReference type="InterPro" id="IPR038765">
    <property type="entry name" value="Papain-like_cys_pep_sf"/>
</dbReference>
<name>A0A9N8EBI1_9STRA</name>
<comment type="caution">
    <text evidence="9">The sequence shown here is derived from an EMBL/GenBank/DDBJ whole genome shotgun (WGS) entry which is preliminary data.</text>
</comment>
<dbReference type="PANTHER" id="PTHR10183:SF379">
    <property type="entry name" value="CALPAIN-5"/>
    <property type="match status" value="1"/>
</dbReference>
<dbReference type="AlphaFoldDB" id="A0A9N8EBI1"/>
<dbReference type="PRINTS" id="PR00704">
    <property type="entry name" value="CALPAIN"/>
</dbReference>
<reference evidence="9" key="1">
    <citation type="submission" date="2020-06" db="EMBL/GenBank/DDBJ databases">
        <authorList>
            <consortium name="Plant Systems Biology data submission"/>
        </authorList>
    </citation>
    <scope>NUCLEOTIDE SEQUENCE</scope>
    <source>
        <strain evidence="9">D6</strain>
    </source>
</reference>
<dbReference type="SUPFAM" id="SSF54001">
    <property type="entry name" value="Cysteine proteinases"/>
    <property type="match status" value="1"/>
</dbReference>
<feature type="compositionally biased region" description="Basic and acidic residues" evidence="7">
    <location>
        <begin position="36"/>
        <end position="71"/>
    </location>
</feature>
<gene>
    <name evidence="9" type="ORF">SEMRO_904_G218360.1</name>
</gene>
<evidence type="ECO:0000256" key="6">
    <source>
        <dbReference type="PROSITE-ProRule" id="PRU00239"/>
    </source>
</evidence>
<dbReference type="GO" id="GO:0004198">
    <property type="term" value="F:calcium-dependent cysteine-type endopeptidase activity"/>
    <property type="evidence" value="ECO:0007669"/>
    <property type="project" value="InterPro"/>
</dbReference>
<evidence type="ECO:0000256" key="1">
    <source>
        <dbReference type="ARBA" id="ARBA00007623"/>
    </source>
</evidence>
<dbReference type="InterPro" id="IPR022684">
    <property type="entry name" value="Calpain_cysteine_protease"/>
</dbReference>
<feature type="region of interest" description="Disordered" evidence="7">
    <location>
        <begin position="701"/>
        <end position="721"/>
    </location>
</feature>
<evidence type="ECO:0000256" key="4">
    <source>
        <dbReference type="ARBA" id="ARBA00022807"/>
    </source>
</evidence>
<keyword evidence="3 6" id="KW-0378">Hydrolase</keyword>
<dbReference type="OrthoDB" id="152370at2759"/>